<evidence type="ECO:0000256" key="2">
    <source>
        <dbReference type="ARBA" id="ARBA00022980"/>
    </source>
</evidence>
<evidence type="ECO:0000313" key="6">
    <source>
        <dbReference type="EMBL" id="VAW12084.1"/>
    </source>
</evidence>
<dbReference type="Pfam" id="PF00281">
    <property type="entry name" value="Ribosomal_L5"/>
    <property type="match status" value="1"/>
</dbReference>
<dbReference type="GO" id="GO:1990904">
    <property type="term" value="C:ribonucleoprotein complex"/>
    <property type="evidence" value="ECO:0007669"/>
    <property type="project" value="UniProtKB-KW"/>
</dbReference>
<dbReference type="Gene3D" id="3.30.1440.10">
    <property type="match status" value="1"/>
</dbReference>
<gene>
    <name evidence="6" type="ORF">MNBD_BACTEROID05-398</name>
</gene>
<dbReference type="PANTHER" id="PTHR11994">
    <property type="entry name" value="60S RIBOSOMAL PROTEIN L11-RELATED"/>
    <property type="match status" value="1"/>
</dbReference>
<dbReference type="SUPFAM" id="SSF55282">
    <property type="entry name" value="RL5-like"/>
    <property type="match status" value="1"/>
</dbReference>
<reference evidence="6" key="1">
    <citation type="submission" date="2018-06" db="EMBL/GenBank/DDBJ databases">
        <authorList>
            <person name="Zhirakovskaya E."/>
        </authorList>
    </citation>
    <scope>NUCLEOTIDE SEQUENCE</scope>
</reference>
<feature type="non-terminal residue" evidence="6">
    <location>
        <position position="122"/>
    </location>
</feature>
<dbReference type="GO" id="GO:0005840">
    <property type="term" value="C:ribosome"/>
    <property type="evidence" value="ECO:0007669"/>
    <property type="project" value="UniProtKB-KW"/>
</dbReference>
<sequence length="122" mass="13663">MENRLKKKYFEECVPAVKKKFSVKNTMAVPQIDKVVINMGVGKAIGDMKALDSAVKDLEAITGQKAIITRAKVAISNFKLREGMPIGCKVTLRSERMYEFLDRLINVALSRIRDFNGVSKKA</sequence>
<name>A0A3B0TU00_9ZZZZ</name>
<dbReference type="EMBL" id="UOEN01000074">
    <property type="protein sequence ID" value="VAW12084.1"/>
    <property type="molecule type" value="Genomic_DNA"/>
</dbReference>
<dbReference type="InterPro" id="IPR020929">
    <property type="entry name" value="Ribosomal_uL5_CS"/>
</dbReference>
<dbReference type="Pfam" id="PF00673">
    <property type="entry name" value="Ribosomal_L5_C"/>
    <property type="match status" value="1"/>
</dbReference>
<comment type="similarity">
    <text evidence="1">Belongs to the universal ribosomal protein uL5 family.</text>
</comment>
<dbReference type="FunFam" id="3.30.1440.10:FF:000001">
    <property type="entry name" value="50S ribosomal protein L5"/>
    <property type="match status" value="1"/>
</dbReference>
<organism evidence="6">
    <name type="scientific">hydrothermal vent metagenome</name>
    <dbReference type="NCBI Taxonomy" id="652676"/>
    <lineage>
        <taxon>unclassified sequences</taxon>
        <taxon>metagenomes</taxon>
        <taxon>ecological metagenomes</taxon>
    </lineage>
</organism>
<dbReference type="InterPro" id="IPR031310">
    <property type="entry name" value="Ribosomal_uL5_N"/>
</dbReference>
<dbReference type="AlphaFoldDB" id="A0A3B0TU00"/>
<evidence type="ECO:0000259" key="5">
    <source>
        <dbReference type="Pfam" id="PF00673"/>
    </source>
</evidence>
<evidence type="ECO:0000256" key="1">
    <source>
        <dbReference type="ARBA" id="ARBA00008553"/>
    </source>
</evidence>
<dbReference type="InterPro" id="IPR031309">
    <property type="entry name" value="Ribosomal_uL5_C"/>
</dbReference>
<dbReference type="InterPro" id="IPR002132">
    <property type="entry name" value="Ribosomal_uL5"/>
</dbReference>
<dbReference type="GO" id="GO:0006412">
    <property type="term" value="P:translation"/>
    <property type="evidence" value="ECO:0007669"/>
    <property type="project" value="InterPro"/>
</dbReference>
<proteinExistence type="inferred from homology"/>
<evidence type="ECO:0000259" key="4">
    <source>
        <dbReference type="Pfam" id="PF00281"/>
    </source>
</evidence>
<evidence type="ECO:0000256" key="3">
    <source>
        <dbReference type="ARBA" id="ARBA00023274"/>
    </source>
</evidence>
<protein>
    <submittedName>
        <fullName evidence="6">LSU ribosomal protein L5p (L11e)</fullName>
    </submittedName>
</protein>
<feature type="domain" description="Large ribosomal subunit protein uL5 C-terminal" evidence="5">
    <location>
        <begin position="85"/>
        <end position="121"/>
    </location>
</feature>
<keyword evidence="2 6" id="KW-0689">Ribosomal protein</keyword>
<dbReference type="PROSITE" id="PS00358">
    <property type="entry name" value="RIBOSOMAL_L5"/>
    <property type="match status" value="1"/>
</dbReference>
<keyword evidence="3" id="KW-0687">Ribonucleoprotein</keyword>
<dbReference type="GO" id="GO:0003735">
    <property type="term" value="F:structural constituent of ribosome"/>
    <property type="evidence" value="ECO:0007669"/>
    <property type="project" value="InterPro"/>
</dbReference>
<accession>A0A3B0TU00</accession>
<dbReference type="InterPro" id="IPR022803">
    <property type="entry name" value="Ribosomal_uL5_dom_sf"/>
</dbReference>
<feature type="domain" description="Large ribosomal subunit protein uL5 N-terminal" evidence="4">
    <location>
        <begin position="25"/>
        <end position="81"/>
    </location>
</feature>